<dbReference type="GO" id="GO:0016020">
    <property type="term" value="C:membrane"/>
    <property type="evidence" value="ECO:0007669"/>
    <property type="project" value="InterPro"/>
</dbReference>
<reference evidence="4" key="1">
    <citation type="submission" date="2016-10" db="EMBL/GenBank/DDBJ databases">
        <authorList>
            <person name="Varghese N."/>
            <person name="Submissions S."/>
        </authorList>
    </citation>
    <scope>NUCLEOTIDE SEQUENCE [LARGE SCALE GENOMIC DNA]</scope>
    <source>
        <strain evidence="4">CGMCC 1.3431</strain>
    </source>
</reference>
<dbReference type="STRING" id="260084.SAMN02927928_0624"/>
<dbReference type="Pfam" id="PF04966">
    <property type="entry name" value="OprB"/>
    <property type="match status" value="1"/>
</dbReference>
<accession>A0A1G4PST5</accession>
<dbReference type="PANTHER" id="PTHR37944:SF1">
    <property type="entry name" value="PORIN B"/>
    <property type="match status" value="1"/>
</dbReference>
<dbReference type="OrthoDB" id="177316at2"/>
<dbReference type="AlphaFoldDB" id="A0A1G4PST5"/>
<dbReference type="PANTHER" id="PTHR37944">
    <property type="entry name" value="PORIN B"/>
    <property type="match status" value="1"/>
</dbReference>
<dbReference type="GO" id="GO:0008643">
    <property type="term" value="P:carbohydrate transport"/>
    <property type="evidence" value="ECO:0007669"/>
    <property type="project" value="InterPro"/>
</dbReference>
<protein>
    <submittedName>
        <fullName evidence="3">Porin</fullName>
    </submittedName>
</protein>
<organism evidence="3 4">
    <name type="scientific">Asticcacaulis taihuensis</name>
    <dbReference type="NCBI Taxonomy" id="260084"/>
    <lineage>
        <taxon>Bacteria</taxon>
        <taxon>Pseudomonadati</taxon>
        <taxon>Pseudomonadota</taxon>
        <taxon>Alphaproteobacteria</taxon>
        <taxon>Caulobacterales</taxon>
        <taxon>Caulobacteraceae</taxon>
        <taxon>Asticcacaulis</taxon>
    </lineage>
</organism>
<dbReference type="RefSeq" id="WP_090643532.1">
    <property type="nucleotide sequence ID" value="NZ_CBCRYE010000001.1"/>
</dbReference>
<evidence type="ECO:0000313" key="4">
    <source>
        <dbReference type="Proteomes" id="UP000199150"/>
    </source>
</evidence>
<evidence type="ECO:0000313" key="3">
    <source>
        <dbReference type="EMBL" id="SCW35168.1"/>
    </source>
</evidence>
<dbReference type="GO" id="GO:0015288">
    <property type="term" value="F:porin activity"/>
    <property type="evidence" value="ECO:0007669"/>
    <property type="project" value="InterPro"/>
</dbReference>
<proteinExistence type="inferred from homology"/>
<name>A0A1G4PST5_9CAUL</name>
<evidence type="ECO:0000256" key="2">
    <source>
        <dbReference type="RuleBase" id="RU363072"/>
    </source>
</evidence>
<dbReference type="InterPro" id="IPR007049">
    <property type="entry name" value="Carb-sel_porin_OprB"/>
</dbReference>
<dbReference type="Gene3D" id="2.40.160.180">
    <property type="entry name" value="Carbohydrate-selective porin OprB"/>
    <property type="match status" value="1"/>
</dbReference>
<dbReference type="EMBL" id="FMTS01000001">
    <property type="protein sequence ID" value="SCW35168.1"/>
    <property type="molecule type" value="Genomic_DNA"/>
</dbReference>
<gene>
    <name evidence="3" type="ORF">SAMN02927928_0624</name>
</gene>
<comment type="similarity">
    <text evidence="1 2">Belongs to the OprB family.</text>
</comment>
<dbReference type="InterPro" id="IPR052932">
    <property type="entry name" value="OprB_Porin"/>
</dbReference>
<keyword evidence="4" id="KW-1185">Reference proteome</keyword>
<sequence length="386" mass="41631">MSSLRPHRQSSAIGFYGFIALLVLAAVVSQKARAGEIETGAVLTTEVDSLVSGGLNVGSSTLSNLDLTAHWQNDSGWEAFGYVLGDFGDDFSANRVGDVQVTSNIDCPDGWRLFEAYGKKTFGDSQGYVMAGLINLNGIFDVQDNATVFLNASHGIGVDYSQTGPSIFPTTGLGLVGQWRLTFHQTFRAGIFDGVPGDPYDDKKFVYIKLSAEEGSHWAGEYQYDFTGGFVKLGAWKNTATLDRLDGTGTSDGNGGAYAQAAFTLTGNDDRGLKGWVRAGLTNDQLMAIADYVGGGLVYTGPIRGHDTDQLGFAVAAAHFGAPYQASTGETLRREITYELTYRWDIRDGLSVQPDLQYVQNPYGRTDIDDALVVGLRLKTDLMAIR</sequence>
<dbReference type="InterPro" id="IPR038673">
    <property type="entry name" value="OprB_sf"/>
</dbReference>
<dbReference type="Proteomes" id="UP000199150">
    <property type="component" value="Unassembled WGS sequence"/>
</dbReference>
<evidence type="ECO:0000256" key="1">
    <source>
        <dbReference type="ARBA" id="ARBA00008769"/>
    </source>
</evidence>